<feature type="compositionally biased region" description="Basic and acidic residues" evidence="1">
    <location>
        <begin position="37"/>
        <end position="53"/>
    </location>
</feature>
<reference evidence="2" key="1">
    <citation type="submission" date="2021-01" db="EMBL/GenBank/DDBJ databases">
        <authorList>
            <person name="Corre E."/>
            <person name="Pelletier E."/>
            <person name="Niang G."/>
            <person name="Scheremetjew M."/>
            <person name="Finn R."/>
            <person name="Kale V."/>
            <person name="Holt S."/>
            <person name="Cochrane G."/>
            <person name="Meng A."/>
            <person name="Brown T."/>
            <person name="Cohen L."/>
        </authorList>
    </citation>
    <scope>NUCLEOTIDE SEQUENCE</scope>
    <source>
        <strain evidence="2">RCC1614</strain>
    </source>
</reference>
<feature type="compositionally biased region" description="Basic and acidic residues" evidence="1">
    <location>
        <begin position="478"/>
        <end position="502"/>
    </location>
</feature>
<dbReference type="PANTHER" id="PTHR34057:SF1">
    <property type="entry name" value="ELONGATION FACTOR"/>
    <property type="match status" value="1"/>
</dbReference>
<proteinExistence type="predicted"/>
<protein>
    <submittedName>
        <fullName evidence="2">Uncharacterized protein</fullName>
    </submittedName>
</protein>
<gene>
    <name evidence="2" type="ORF">MPUS1402_LOCUS8472</name>
</gene>
<feature type="region of interest" description="Disordered" evidence="1">
    <location>
        <begin position="447"/>
        <end position="537"/>
    </location>
</feature>
<accession>A0A7R9Y4D7</accession>
<dbReference type="PANTHER" id="PTHR34057">
    <property type="entry name" value="ELONGATION FACTOR"/>
    <property type="match status" value="1"/>
</dbReference>
<feature type="compositionally biased region" description="Polar residues" evidence="1">
    <location>
        <begin position="22"/>
        <end position="33"/>
    </location>
</feature>
<organism evidence="2">
    <name type="scientific">Micromonas pusilla</name>
    <name type="common">Picoplanktonic green alga</name>
    <name type="synonym">Chromulina pusilla</name>
    <dbReference type="NCBI Taxonomy" id="38833"/>
    <lineage>
        <taxon>Eukaryota</taxon>
        <taxon>Viridiplantae</taxon>
        <taxon>Chlorophyta</taxon>
        <taxon>Mamiellophyceae</taxon>
        <taxon>Mamiellales</taxon>
        <taxon>Mamiellaceae</taxon>
        <taxon>Micromonas</taxon>
    </lineage>
</organism>
<sequence length="560" mass="56746">MTPDSANAKTSPWADVLATGVNGWSSFSDTGSGESPRVVEDGPAHTSARDGAERSTGPDGAGGRGAGKPSASDANAIRRDASKSFGDGVASGAPSGTGGGNADANAGNADANAGEGGKSSKDKKDKSGALDVSWKQYRRDVEWQCKWLELRMKEVNGHVTRYERMLRAIEAAKKRDAEASRRAGSSGGAPVDLAAAAKKAEAAAKEAEGVAAEVDAESGGLGTPRRANGGGVRMKRRRDHTGHTPPPAPVLITHPLFAPDAAALIDGSGLMAPSNGKVNGKALTAGDRKRRKKAAAAVAAAAAAAAAAARAKNSGSDSDLSTAALYEQIEVLQQRVTALHARLGQPAPSMGPTGNVHAIKRNAAAGRGGGYGANEKKSRKTDYDINDVVGADATGAKFVERAHCVEISVPNVREAPTYSMAPIVEERGLAAAEAAAAAAMVANEGGVSAEKGAGGGKDDGDDTSSEDTSDDAFMLRHQKFEIAERKARTLPDKKSRGGEKNSGHGNGSANPKSGDKSPTTGTGDGGGSSPRSRAAIAVAMEADVAEDDGEPEFNSAALVG</sequence>
<evidence type="ECO:0000256" key="1">
    <source>
        <dbReference type="SAM" id="MobiDB-lite"/>
    </source>
</evidence>
<evidence type="ECO:0000313" key="2">
    <source>
        <dbReference type="EMBL" id="CAD8242908.1"/>
    </source>
</evidence>
<feature type="region of interest" description="Disordered" evidence="1">
    <location>
        <begin position="214"/>
        <end position="252"/>
    </location>
</feature>
<feature type="region of interest" description="Disordered" evidence="1">
    <location>
        <begin position="21"/>
        <end position="131"/>
    </location>
</feature>
<dbReference type="EMBL" id="HBDY01011215">
    <property type="protein sequence ID" value="CAD8242908.1"/>
    <property type="molecule type" value="Transcribed_RNA"/>
</dbReference>
<feature type="compositionally biased region" description="Acidic residues" evidence="1">
    <location>
        <begin position="459"/>
        <end position="470"/>
    </location>
</feature>
<name>A0A7R9Y4D7_MICPS</name>
<feature type="compositionally biased region" description="Basic and acidic residues" evidence="1">
    <location>
        <begin position="118"/>
        <end position="128"/>
    </location>
</feature>
<dbReference type="OMA" id="ERRDLEW"/>
<dbReference type="AlphaFoldDB" id="A0A7R9Y4D7"/>
<feature type="compositionally biased region" description="Low complexity" evidence="1">
    <location>
        <begin position="102"/>
        <end position="113"/>
    </location>
</feature>